<organism evidence="1 2">
    <name type="scientific">Trifolium medium</name>
    <dbReference type="NCBI Taxonomy" id="97028"/>
    <lineage>
        <taxon>Eukaryota</taxon>
        <taxon>Viridiplantae</taxon>
        <taxon>Streptophyta</taxon>
        <taxon>Embryophyta</taxon>
        <taxon>Tracheophyta</taxon>
        <taxon>Spermatophyta</taxon>
        <taxon>Magnoliopsida</taxon>
        <taxon>eudicotyledons</taxon>
        <taxon>Gunneridae</taxon>
        <taxon>Pentapetalae</taxon>
        <taxon>rosids</taxon>
        <taxon>fabids</taxon>
        <taxon>Fabales</taxon>
        <taxon>Fabaceae</taxon>
        <taxon>Papilionoideae</taxon>
        <taxon>50 kb inversion clade</taxon>
        <taxon>NPAAA clade</taxon>
        <taxon>Hologalegina</taxon>
        <taxon>IRL clade</taxon>
        <taxon>Trifolieae</taxon>
        <taxon>Trifolium</taxon>
    </lineage>
</organism>
<sequence length="88" mass="10086">MMEAAEDAHREEIQKVKIEIGDDSEMREVQSMMQSISEQMYQQSLVLSELSKKIGQKSLPRREQPSKLPDTSLPTVAFLQPEPKISHM</sequence>
<reference evidence="1 2" key="1">
    <citation type="journal article" date="2018" name="Front. Plant Sci.">
        <title>Red Clover (Trifolium pratense) and Zigzag Clover (T. medium) - A Picture of Genomic Similarities and Differences.</title>
        <authorList>
            <person name="Dluhosova J."/>
            <person name="Istvanek J."/>
            <person name="Nedelnik J."/>
            <person name="Repkova J."/>
        </authorList>
    </citation>
    <scope>NUCLEOTIDE SEQUENCE [LARGE SCALE GENOMIC DNA]</scope>
    <source>
        <strain evidence="2">cv. 10/8</strain>
        <tissue evidence="1">Leaf</tissue>
    </source>
</reference>
<feature type="non-terminal residue" evidence="1">
    <location>
        <position position="88"/>
    </location>
</feature>
<evidence type="ECO:0000313" key="1">
    <source>
        <dbReference type="EMBL" id="MCI42871.1"/>
    </source>
</evidence>
<accession>A0A392S1W2</accession>
<dbReference type="AlphaFoldDB" id="A0A392S1W2"/>
<proteinExistence type="predicted"/>
<keyword evidence="2" id="KW-1185">Reference proteome</keyword>
<protein>
    <submittedName>
        <fullName evidence="1">Uncharacterized protein</fullName>
    </submittedName>
</protein>
<comment type="caution">
    <text evidence="1">The sequence shown here is derived from an EMBL/GenBank/DDBJ whole genome shotgun (WGS) entry which is preliminary data.</text>
</comment>
<dbReference type="EMBL" id="LXQA010310159">
    <property type="protein sequence ID" value="MCI42871.1"/>
    <property type="molecule type" value="Genomic_DNA"/>
</dbReference>
<evidence type="ECO:0000313" key="2">
    <source>
        <dbReference type="Proteomes" id="UP000265520"/>
    </source>
</evidence>
<name>A0A392S1W2_9FABA</name>
<dbReference type="Proteomes" id="UP000265520">
    <property type="component" value="Unassembled WGS sequence"/>
</dbReference>